<comment type="caution">
    <text evidence="7">The sequence shown here is derived from an EMBL/GenBank/DDBJ whole genome shotgun (WGS) entry which is preliminary data.</text>
</comment>
<evidence type="ECO:0000256" key="3">
    <source>
        <dbReference type="ARBA" id="ARBA00022679"/>
    </source>
</evidence>
<gene>
    <name evidence="7" type="ORF">ACFO1S_15580</name>
</gene>
<dbReference type="SUPFAM" id="SSF52540">
    <property type="entry name" value="P-loop containing nucleoside triphosphate hydrolases"/>
    <property type="match status" value="1"/>
</dbReference>
<dbReference type="PANTHER" id="PTHR23117:SF13">
    <property type="entry name" value="GUANYLATE KINASE"/>
    <property type="match status" value="1"/>
</dbReference>
<dbReference type="InterPro" id="IPR008145">
    <property type="entry name" value="GK/Ca_channel_bsu"/>
</dbReference>
<keyword evidence="3" id="KW-0808">Transferase</keyword>
<dbReference type="InterPro" id="IPR008144">
    <property type="entry name" value="Guanylate_kin-like_dom"/>
</dbReference>
<organism evidence="7 8">
    <name type="scientific">Cohnella boryungensis</name>
    <dbReference type="NCBI Taxonomy" id="768479"/>
    <lineage>
        <taxon>Bacteria</taxon>
        <taxon>Bacillati</taxon>
        <taxon>Bacillota</taxon>
        <taxon>Bacilli</taxon>
        <taxon>Bacillales</taxon>
        <taxon>Paenibacillaceae</taxon>
        <taxon>Cohnella</taxon>
    </lineage>
</organism>
<evidence type="ECO:0000256" key="4">
    <source>
        <dbReference type="ARBA" id="ARBA00022777"/>
    </source>
</evidence>
<dbReference type="PANTHER" id="PTHR23117">
    <property type="entry name" value="GUANYLATE KINASE-RELATED"/>
    <property type="match status" value="1"/>
</dbReference>
<dbReference type="PROSITE" id="PS50052">
    <property type="entry name" value="GUANYLATE_KINASE_2"/>
    <property type="match status" value="1"/>
</dbReference>
<dbReference type="Pfam" id="PF00625">
    <property type="entry name" value="Guanylate_kin"/>
    <property type="match status" value="1"/>
</dbReference>
<comment type="catalytic activity">
    <reaction evidence="5">
        <text>GMP + ATP = GDP + ADP</text>
        <dbReference type="Rhea" id="RHEA:20780"/>
        <dbReference type="ChEBI" id="CHEBI:30616"/>
        <dbReference type="ChEBI" id="CHEBI:58115"/>
        <dbReference type="ChEBI" id="CHEBI:58189"/>
        <dbReference type="ChEBI" id="CHEBI:456216"/>
        <dbReference type="EC" id="2.7.4.8"/>
    </reaction>
</comment>
<dbReference type="SMART" id="SM00072">
    <property type="entry name" value="GuKc"/>
    <property type="match status" value="1"/>
</dbReference>
<evidence type="ECO:0000259" key="6">
    <source>
        <dbReference type="PROSITE" id="PS50052"/>
    </source>
</evidence>
<keyword evidence="4 7" id="KW-0418">Kinase</keyword>
<comment type="function">
    <text evidence="1">Essential for recycling GMP and indirectly, cGMP.</text>
</comment>
<evidence type="ECO:0000256" key="2">
    <source>
        <dbReference type="ARBA" id="ARBA00005790"/>
    </source>
</evidence>
<name>A0ABV8SC90_9BACL</name>
<protein>
    <submittedName>
        <fullName evidence="7">Guanylate kinase</fullName>
    </submittedName>
</protein>
<evidence type="ECO:0000256" key="5">
    <source>
        <dbReference type="ARBA" id="ARBA00048594"/>
    </source>
</evidence>
<proteinExistence type="inferred from homology"/>
<accession>A0ABV8SC90</accession>
<dbReference type="EMBL" id="JBHSED010000035">
    <property type="protein sequence ID" value="MFC4304850.1"/>
    <property type="molecule type" value="Genomic_DNA"/>
</dbReference>
<evidence type="ECO:0000313" key="7">
    <source>
        <dbReference type="EMBL" id="MFC4304850.1"/>
    </source>
</evidence>
<dbReference type="Proteomes" id="UP001595755">
    <property type="component" value="Unassembled WGS sequence"/>
</dbReference>
<feature type="domain" description="Guanylate kinase-like" evidence="6">
    <location>
        <begin position="12"/>
        <end position="188"/>
    </location>
</feature>
<evidence type="ECO:0000256" key="1">
    <source>
        <dbReference type="ARBA" id="ARBA00003531"/>
    </source>
</evidence>
<dbReference type="GO" id="GO:0016301">
    <property type="term" value="F:kinase activity"/>
    <property type="evidence" value="ECO:0007669"/>
    <property type="project" value="UniProtKB-KW"/>
</dbReference>
<comment type="similarity">
    <text evidence="2">Belongs to the guanylate kinase family.</text>
</comment>
<evidence type="ECO:0000313" key="8">
    <source>
        <dbReference type="Proteomes" id="UP001595755"/>
    </source>
</evidence>
<reference evidence="8" key="1">
    <citation type="journal article" date="2019" name="Int. J. Syst. Evol. Microbiol.">
        <title>The Global Catalogue of Microorganisms (GCM) 10K type strain sequencing project: providing services to taxonomists for standard genome sequencing and annotation.</title>
        <authorList>
            <consortium name="The Broad Institute Genomics Platform"/>
            <consortium name="The Broad Institute Genome Sequencing Center for Infectious Disease"/>
            <person name="Wu L."/>
            <person name="Ma J."/>
        </authorList>
    </citation>
    <scope>NUCLEOTIDE SEQUENCE [LARGE SCALE GENOMIC DNA]</scope>
    <source>
        <strain evidence="8">CGMCC 4.1641</strain>
    </source>
</reference>
<dbReference type="Gene3D" id="3.40.50.300">
    <property type="entry name" value="P-loop containing nucleotide triphosphate hydrolases"/>
    <property type="match status" value="1"/>
</dbReference>
<sequence>MLVRLYEKRAASQIFIFTGPDGSGRKSVAEAVGQTFGMEKIVSFVTRPPRPGEVNGQDYCFISHETYRTMERQGEFLESVEIDGQHYGIRSLDVESKLSQHDCAYVILNREGASILKKIYGEKVVRLFLYVDRRTAEERQFNLGLANEVIAKHLSHYDEEMAYRSVCEHAFENYDLGQTTFEITNTLEQYLQRGLVDKD</sequence>
<keyword evidence="8" id="KW-1185">Reference proteome</keyword>
<dbReference type="InterPro" id="IPR027417">
    <property type="entry name" value="P-loop_NTPase"/>
</dbReference>